<feature type="compositionally biased region" description="Polar residues" evidence="1">
    <location>
        <begin position="1"/>
        <end position="11"/>
    </location>
</feature>
<organism evidence="3 4">
    <name type="scientific">Punctularia strigosozonata (strain HHB-11173)</name>
    <name type="common">White-rot fungus</name>
    <dbReference type="NCBI Taxonomy" id="741275"/>
    <lineage>
        <taxon>Eukaryota</taxon>
        <taxon>Fungi</taxon>
        <taxon>Dikarya</taxon>
        <taxon>Basidiomycota</taxon>
        <taxon>Agaricomycotina</taxon>
        <taxon>Agaricomycetes</taxon>
        <taxon>Corticiales</taxon>
        <taxon>Punctulariaceae</taxon>
        <taxon>Punctularia</taxon>
    </lineage>
</organism>
<dbReference type="Proteomes" id="UP000054196">
    <property type="component" value="Unassembled WGS sequence"/>
</dbReference>
<evidence type="ECO:0000313" key="4">
    <source>
        <dbReference type="Proteomes" id="UP000054196"/>
    </source>
</evidence>
<feature type="transmembrane region" description="Helical" evidence="2">
    <location>
        <begin position="638"/>
        <end position="658"/>
    </location>
</feature>
<feature type="compositionally biased region" description="Low complexity" evidence="1">
    <location>
        <begin position="292"/>
        <end position="303"/>
    </location>
</feature>
<evidence type="ECO:0000313" key="3">
    <source>
        <dbReference type="EMBL" id="EIN03929.1"/>
    </source>
</evidence>
<evidence type="ECO:0008006" key="5">
    <source>
        <dbReference type="Google" id="ProtNLM"/>
    </source>
</evidence>
<feature type="region of interest" description="Disordered" evidence="1">
    <location>
        <begin position="577"/>
        <end position="612"/>
    </location>
</feature>
<gene>
    <name evidence="3" type="ORF">PUNSTDRAFT_146710</name>
</gene>
<dbReference type="GeneID" id="18881699"/>
<keyword evidence="4" id="KW-1185">Reference proteome</keyword>
<dbReference type="OrthoDB" id="2425321at2759"/>
<dbReference type="HOGENOM" id="CLU_020694_0_0_1"/>
<feature type="compositionally biased region" description="Low complexity" evidence="1">
    <location>
        <begin position="350"/>
        <end position="364"/>
    </location>
</feature>
<accession>R7S237</accession>
<feature type="region of interest" description="Disordered" evidence="1">
    <location>
        <begin position="292"/>
        <end position="381"/>
    </location>
</feature>
<feature type="region of interest" description="Disordered" evidence="1">
    <location>
        <begin position="1"/>
        <end position="172"/>
    </location>
</feature>
<dbReference type="OMA" id="LGMNKKW"/>
<dbReference type="EMBL" id="JH687557">
    <property type="protein sequence ID" value="EIN03929.1"/>
    <property type="molecule type" value="Genomic_DNA"/>
</dbReference>
<proteinExistence type="predicted"/>
<dbReference type="AlphaFoldDB" id="R7S237"/>
<feature type="region of interest" description="Disordered" evidence="1">
    <location>
        <begin position="443"/>
        <end position="508"/>
    </location>
</feature>
<keyword evidence="2" id="KW-0812">Transmembrane</keyword>
<dbReference type="eggNOG" id="ENOG502SA95">
    <property type="taxonomic scope" value="Eukaryota"/>
</dbReference>
<evidence type="ECO:0000256" key="2">
    <source>
        <dbReference type="SAM" id="Phobius"/>
    </source>
</evidence>
<feature type="compositionally biased region" description="Pro residues" evidence="1">
    <location>
        <begin position="116"/>
        <end position="130"/>
    </location>
</feature>
<keyword evidence="2" id="KW-0472">Membrane</keyword>
<feature type="compositionally biased region" description="Polar residues" evidence="1">
    <location>
        <begin position="51"/>
        <end position="71"/>
    </location>
</feature>
<dbReference type="RefSeq" id="XP_007388718.1">
    <property type="nucleotide sequence ID" value="XM_007388656.1"/>
</dbReference>
<dbReference type="KEGG" id="psq:PUNSTDRAFT_146710"/>
<feature type="compositionally biased region" description="Gly residues" evidence="1">
    <location>
        <begin position="448"/>
        <end position="461"/>
    </location>
</feature>
<keyword evidence="2" id="KW-1133">Transmembrane helix</keyword>
<sequence>MAATATANGVNPISSPVPATPPPSSRPLPSPSFPLVSPKKHEPNPHPYAIKTTSTALLSRANSSGHTNQSRHYYVPLSPSPTNSSLSTGSRGRKSSDDFGKGHKHSKSLNDEKPRPLPTPPRALPTPPPRSSSSLSNHSNSSDVGFVDAQVDDNWTPPRRTRRAETLPTLPNTTPAADIPYLDLPANPKLWTPSQLGSYLSAALRVRSGGQDALPQAVARDIAAFVRQARIGGRVFLRLNEGDLEEMGVNQLWRSALLAAARALRADAVKGRIWGPDADASSPLFPLFSPSASSENLLSSNGSKDILSSPERMSEAGLDDEERAERRRVRREGRVSRIVQSLESRRSESGSELGSESGSDVGSVHGDHEISYSPPDVFAPISRARQDDGEDQEPTMEELLANSATGSWGARAWEEMDAAPGATMKHVDVPEPELDLAGMETIVPSHSGGSGKSKGSGGLKGGKARDERRVVTAIFSPEEHGQGGNDATVSTGAEDDRRLPTGAEDDGPVQRLQAELDATHGLVDDLRRRLELLEARITAAEDGESVRVKELEAKLEEERLAKEEALTRAIELAETLDSERREREKSIAEQEEKSSAHDLEEQNKKDAVVSSRDVHLRRGRELAGKLRDELQLPSMSQLPSYVLLVGFGVCVVALRVVFRKMVMAGRGTR</sequence>
<feature type="compositionally biased region" description="Low complexity" evidence="1">
    <location>
        <begin position="131"/>
        <end position="142"/>
    </location>
</feature>
<feature type="compositionally biased region" description="Pro residues" evidence="1">
    <location>
        <begin position="18"/>
        <end position="32"/>
    </location>
</feature>
<feature type="compositionally biased region" description="Low complexity" evidence="1">
    <location>
        <begin position="76"/>
        <end position="90"/>
    </location>
</feature>
<evidence type="ECO:0000256" key="1">
    <source>
        <dbReference type="SAM" id="MobiDB-lite"/>
    </source>
</evidence>
<protein>
    <recommendedName>
        <fullName evidence="5">SAM domain-containing protein</fullName>
    </recommendedName>
</protein>
<name>R7S237_PUNST</name>
<reference evidence="4" key="1">
    <citation type="journal article" date="2012" name="Science">
        <title>The Paleozoic origin of enzymatic lignin decomposition reconstructed from 31 fungal genomes.</title>
        <authorList>
            <person name="Floudas D."/>
            <person name="Binder M."/>
            <person name="Riley R."/>
            <person name="Barry K."/>
            <person name="Blanchette R.A."/>
            <person name="Henrissat B."/>
            <person name="Martinez A.T."/>
            <person name="Otillar R."/>
            <person name="Spatafora J.W."/>
            <person name="Yadav J.S."/>
            <person name="Aerts A."/>
            <person name="Benoit I."/>
            <person name="Boyd A."/>
            <person name="Carlson A."/>
            <person name="Copeland A."/>
            <person name="Coutinho P.M."/>
            <person name="de Vries R.P."/>
            <person name="Ferreira P."/>
            <person name="Findley K."/>
            <person name="Foster B."/>
            <person name="Gaskell J."/>
            <person name="Glotzer D."/>
            <person name="Gorecki P."/>
            <person name="Heitman J."/>
            <person name="Hesse C."/>
            <person name="Hori C."/>
            <person name="Igarashi K."/>
            <person name="Jurgens J.A."/>
            <person name="Kallen N."/>
            <person name="Kersten P."/>
            <person name="Kohler A."/>
            <person name="Kuees U."/>
            <person name="Kumar T.K.A."/>
            <person name="Kuo A."/>
            <person name="LaButti K."/>
            <person name="Larrondo L.F."/>
            <person name="Lindquist E."/>
            <person name="Ling A."/>
            <person name="Lombard V."/>
            <person name="Lucas S."/>
            <person name="Lundell T."/>
            <person name="Martin R."/>
            <person name="McLaughlin D.J."/>
            <person name="Morgenstern I."/>
            <person name="Morin E."/>
            <person name="Murat C."/>
            <person name="Nagy L.G."/>
            <person name="Nolan M."/>
            <person name="Ohm R.A."/>
            <person name="Patyshakuliyeva A."/>
            <person name="Rokas A."/>
            <person name="Ruiz-Duenas F.J."/>
            <person name="Sabat G."/>
            <person name="Salamov A."/>
            <person name="Samejima M."/>
            <person name="Schmutz J."/>
            <person name="Slot J.C."/>
            <person name="St John F."/>
            <person name="Stenlid J."/>
            <person name="Sun H."/>
            <person name="Sun S."/>
            <person name="Syed K."/>
            <person name="Tsang A."/>
            <person name="Wiebenga A."/>
            <person name="Young D."/>
            <person name="Pisabarro A."/>
            <person name="Eastwood D.C."/>
            <person name="Martin F."/>
            <person name="Cullen D."/>
            <person name="Grigoriev I.V."/>
            <person name="Hibbett D.S."/>
        </authorList>
    </citation>
    <scope>NUCLEOTIDE SEQUENCE [LARGE SCALE GENOMIC DNA]</scope>
    <source>
        <strain evidence="4">HHB-11173 SS5</strain>
    </source>
</reference>